<keyword evidence="4" id="KW-1133">Transmembrane helix</keyword>
<keyword evidence="2" id="KW-0328">Glycosyltransferase</keyword>
<keyword evidence="4" id="KW-0472">Membrane</keyword>
<proteinExistence type="inferred from homology"/>
<dbReference type="InterPro" id="IPR029044">
    <property type="entry name" value="Nucleotide-diphossugar_trans"/>
</dbReference>
<keyword evidence="3 5" id="KW-0808">Transferase</keyword>
<dbReference type="RefSeq" id="WP_163693987.1">
    <property type="nucleotide sequence ID" value="NZ_FXTW01000003.1"/>
</dbReference>
<dbReference type="PANTHER" id="PTHR43179">
    <property type="entry name" value="RHAMNOSYLTRANSFERASE WBBL"/>
    <property type="match status" value="1"/>
</dbReference>
<name>A0A6P0UE37_9FLAO</name>
<keyword evidence="4" id="KW-0812">Transmembrane</keyword>
<dbReference type="PANTHER" id="PTHR43179:SF12">
    <property type="entry name" value="GALACTOFURANOSYLTRANSFERASE GLFT2"/>
    <property type="match status" value="1"/>
</dbReference>
<comment type="similarity">
    <text evidence="1">Belongs to the glycosyltransferase 2 family.</text>
</comment>
<dbReference type="AlphaFoldDB" id="A0A6P0UE37"/>
<reference evidence="5 6" key="1">
    <citation type="submission" date="2020-01" db="EMBL/GenBank/DDBJ databases">
        <title>Muriicola jejuensis KCTC 22299.</title>
        <authorList>
            <person name="Wang G."/>
        </authorList>
    </citation>
    <scope>NUCLEOTIDE SEQUENCE [LARGE SCALE GENOMIC DNA]</scope>
    <source>
        <strain evidence="5 6">KCTC 22299</strain>
    </source>
</reference>
<dbReference type="SUPFAM" id="SSF53448">
    <property type="entry name" value="Nucleotide-diphospho-sugar transferases"/>
    <property type="match status" value="1"/>
</dbReference>
<dbReference type="Proteomes" id="UP000468443">
    <property type="component" value="Unassembled WGS sequence"/>
</dbReference>
<evidence type="ECO:0000313" key="6">
    <source>
        <dbReference type="Proteomes" id="UP000468443"/>
    </source>
</evidence>
<comment type="caution">
    <text evidence="5">The sequence shown here is derived from an EMBL/GenBank/DDBJ whole genome shotgun (WGS) entry which is preliminary data.</text>
</comment>
<evidence type="ECO:0000256" key="1">
    <source>
        <dbReference type="ARBA" id="ARBA00006739"/>
    </source>
</evidence>
<sequence>MRVAALYTCFNRREKTIRSLTRLYAALDKTKEDIKLSVFLTDDDSSDGTSRAVSEKFPMVHLLKGNGSLYWAGGMRNSWNEARKGDFDAYLLLNDDTDVYEHLFDSIAETNTFCIANYGTNGIYVGTTLDTASNEISYGGSVFVNRFLATMKRVPFDVKTPQKCELGNANIMWVPKEVVAKIGILSEGYIHGMADYDYTLKALNNNIPILVIPGIQGECVNDHSNPYASFIHLNFRERVRMLYNPVGLDFRSQVHHMKKHFPIRLPIFYLMGWFKVFFPRYYYRKFQKLRERN</sequence>
<feature type="transmembrane region" description="Helical" evidence="4">
    <location>
        <begin position="263"/>
        <end position="283"/>
    </location>
</feature>
<gene>
    <name evidence="5" type="ORF">GWK09_13445</name>
</gene>
<evidence type="ECO:0000256" key="4">
    <source>
        <dbReference type="SAM" id="Phobius"/>
    </source>
</evidence>
<protein>
    <submittedName>
        <fullName evidence="5">Glycosyltransferase family 2 protein</fullName>
    </submittedName>
</protein>
<dbReference type="EMBL" id="JAABOP010000005">
    <property type="protein sequence ID" value="NER11531.1"/>
    <property type="molecule type" value="Genomic_DNA"/>
</dbReference>
<evidence type="ECO:0000313" key="5">
    <source>
        <dbReference type="EMBL" id="NER11531.1"/>
    </source>
</evidence>
<dbReference type="GO" id="GO:0016757">
    <property type="term" value="F:glycosyltransferase activity"/>
    <property type="evidence" value="ECO:0007669"/>
    <property type="project" value="UniProtKB-KW"/>
</dbReference>
<accession>A0A6P0UE37</accession>
<dbReference type="Gene3D" id="3.90.550.10">
    <property type="entry name" value="Spore Coat Polysaccharide Biosynthesis Protein SpsA, Chain A"/>
    <property type="match status" value="1"/>
</dbReference>
<keyword evidence="6" id="KW-1185">Reference proteome</keyword>
<evidence type="ECO:0000256" key="3">
    <source>
        <dbReference type="ARBA" id="ARBA00022679"/>
    </source>
</evidence>
<evidence type="ECO:0000256" key="2">
    <source>
        <dbReference type="ARBA" id="ARBA00022676"/>
    </source>
</evidence>
<organism evidence="5 6">
    <name type="scientific">Muriicola jejuensis</name>
    <dbReference type="NCBI Taxonomy" id="504488"/>
    <lineage>
        <taxon>Bacteria</taxon>
        <taxon>Pseudomonadati</taxon>
        <taxon>Bacteroidota</taxon>
        <taxon>Flavobacteriia</taxon>
        <taxon>Flavobacteriales</taxon>
        <taxon>Flavobacteriaceae</taxon>
        <taxon>Muriicola</taxon>
    </lineage>
</organism>